<evidence type="ECO:0000313" key="1">
    <source>
        <dbReference type="EMBL" id="KZD30608.1"/>
    </source>
</evidence>
<gene>
    <name evidence="1" type="ORF">B4082_3900</name>
</gene>
<dbReference type="AlphaFoldDB" id="A0A161QMY9"/>
<protein>
    <submittedName>
        <fullName evidence="1">Uncharacterized protein</fullName>
    </submittedName>
</protein>
<dbReference type="PATRIC" id="fig|1396.539.peg.5429"/>
<dbReference type="Proteomes" id="UP000076501">
    <property type="component" value="Unassembled WGS sequence"/>
</dbReference>
<accession>A0A161QMY9</accession>
<name>A0A161QMY9_BACCE</name>
<sequence>MKLSFLIRKDSFIFLKTIEKMVYIFYLNPLLLLCKNTF</sequence>
<organism evidence="1 2">
    <name type="scientific">Bacillus cereus</name>
    <dbReference type="NCBI Taxonomy" id="1396"/>
    <lineage>
        <taxon>Bacteria</taxon>
        <taxon>Bacillati</taxon>
        <taxon>Bacillota</taxon>
        <taxon>Bacilli</taxon>
        <taxon>Bacillales</taxon>
        <taxon>Bacillaceae</taxon>
        <taxon>Bacillus</taxon>
        <taxon>Bacillus cereus group</taxon>
    </lineage>
</organism>
<reference evidence="1 2" key="1">
    <citation type="submission" date="2015-09" db="EMBL/GenBank/DDBJ databases">
        <title>Bacillus cereus food isolates.</title>
        <authorList>
            <person name="Boekhorst J."/>
        </authorList>
    </citation>
    <scope>NUCLEOTIDE SEQUENCE [LARGE SCALE GENOMIC DNA]</scope>
    <source>
        <strain evidence="1 2">B4082</strain>
    </source>
</reference>
<comment type="caution">
    <text evidence="1">The sequence shown here is derived from an EMBL/GenBank/DDBJ whole genome shotgun (WGS) entry which is preliminary data.</text>
</comment>
<dbReference type="EMBL" id="LJKA01000061">
    <property type="protein sequence ID" value="KZD30608.1"/>
    <property type="molecule type" value="Genomic_DNA"/>
</dbReference>
<proteinExistence type="predicted"/>
<evidence type="ECO:0000313" key="2">
    <source>
        <dbReference type="Proteomes" id="UP000076501"/>
    </source>
</evidence>